<accession>A0A0K2UE18</accession>
<dbReference type="GO" id="GO:0004222">
    <property type="term" value="F:metalloendopeptidase activity"/>
    <property type="evidence" value="ECO:0007669"/>
    <property type="project" value="InterPro"/>
</dbReference>
<evidence type="ECO:0000256" key="1">
    <source>
        <dbReference type="ARBA" id="ARBA00007357"/>
    </source>
</evidence>
<dbReference type="OrthoDB" id="6475849at2759"/>
<dbReference type="SUPFAM" id="SSF55486">
    <property type="entry name" value="Metalloproteases ('zincins'), catalytic domain"/>
    <property type="match status" value="1"/>
</dbReference>
<sequence>MGWIIGHEITHGFDSNGRQYTKDGVLENWWDNQTVTNFLNRSQCFVEQYGNYSIKNVNQTNNGKRTLHENIADNGGIRAAYQAFIEWKNNNTKSIELLPGLNFTSNQLFWLSGANMWCSKNLKKVEESLVLTDEHSLATARVDLSFSNHEGFALDFSCPNDSPMNPPERCRVW</sequence>
<dbReference type="EMBL" id="HACA01018846">
    <property type="protein sequence ID" value="CDW36207.1"/>
    <property type="molecule type" value="Transcribed_RNA"/>
</dbReference>
<proteinExistence type="inferred from homology"/>
<organism evidence="3">
    <name type="scientific">Lepeophtheirus salmonis</name>
    <name type="common">Salmon louse</name>
    <name type="synonym">Caligus salmonis</name>
    <dbReference type="NCBI Taxonomy" id="72036"/>
    <lineage>
        <taxon>Eukaryota</taxon>
        <taxon>Metazoa</taxon>
        <taxon>Ecdysozoa</taxon>
        <taxon>Arthropoda</taxon>
        <taxon>Crustacea</taxon>
        <taxon>Multicrustacea</taxon>
        <taxon>Hexanauplia</taxon>
        <taxon>Copepoda</taxon>
        <taxon>Siphonostomatoida</taxon>
        <taxon>Caligidae</taxon>
        <taxon>Lepeophtheirus</taxon>
    </lineage>
</organism>
<dbReference type="InterPro" id="IPR024079">
    <property type="entry name" value="MetalloPept_cat_dom_sf"/>
</dbReference>
<reference evidence="3" key="1">
    <citation type="submission" date="2014-05" db="EMBL/GenBank/DDBJ databases">
        <authorList>
            <person name="Chronopoulou M."/>
        </authorList>
    </citation>
    <scope>NUCLEOTIDE SEQUENCE</scope>
    <source>
        <tissue evidence="3">Whole organism</tissue>
    </source>
</reference>
<dbReference type="Gene3D" id="3.40.390.10">
    <property type="entry name" value="Collagenase (Catalytic Domain)"/>
    <property type="match status" value="1"/>
</dbReference>
<feature type="domain" description="Peptidase M13 C-terminal" evidence="2">
    <location>
        <begin position="1"/>
        <end position="172"/>
    </location>
</feature>
<evidence type="ECO:0000313" key="3">
    <source>
        <dbReference type="EMBL" id="CDW36207.1"/>
    </source>
</evidence>
<dbReference type="InterPro" id="IPR000718">
    <property type="entry name" value="Peptidase_M13"/>
</dbReference>
<dbReference type="PANTHER" id="PTHR11733:SF167">
    <property type="entry name" value="FI17812P1-RELATED"/>
    <property type="match status" value="1"/>
</dbReference>
<dbReference type="AlphaFoldDB" id="A0A0K2UE18"/>
<dbReference type="InterPro" id="IPR018497">
    <property type="entry name" value="Peptidase_M13_C"/>
</dbReference>
<dbReference type="PROSITE" id="PS51885">
    <property type="entry name" value="NEPRILYSIN"/>
    <property type="match status" value="1"/>
</dbReference>
<dbReference type="Pfam" id="PF01431">
    <property type="entry name" value="Peptidase_M13"/>
    <property type="match status" value="1"/>
</dbReference>
<dbReference type="GO" id="GO:0005886">
    <property type="term" value="C:plasma membrane"/>
    <property type="evidence" value="ECO:0007669"/>
    <property type="project" value="TreeGrafter"/>
</dbReference>
<dbReference type="PANTHER" id="PTHR11733">
    <property type="entry name" value="ZINC METALLOPROTEASE FAMILY M13 NEPRILYSIN-RELATED"/>
    <property type="match status" value="1"/>
</dbReference>
<name>A0A0K2UE18_LEPSM</name>
<dbReference type="GO" id="GO:0016485">
    <property type="term" value="P:protein processing"/>
    <property type="evidence" value="ECO:0007669"/>
    <property type="project" value="TreeGrafter"/>
</dbReference>
<comment type="similarity">
    <text evidence="1">Belongs to the peptidase M13 family.</text>
</comment>
<evidence type="ECO:0000259" key="2">
    <source>
        <dbReference type="Pfam" id="PF01431"/>
    </source>
</evidence>
<protein>
    <recommendedName>
        <fullName evidence="2">Peptidase M13 C-terminal domain-containing protein</fullName>
    </recommendedName>
</protein>